<evidence type="ECO:0000259" key="9">
    <source>
        <dbReference type="PROSITE" id="PS50835"/>
    </source>
</evidence>
<keyword evidence="5 8" id="KW-0472">Membrane</keyword>
<dbReference type="CDD" id="cd00099">
    <property type="entry name" value="IgV"/>
    <property type="match status" value="1"/>
</dbReference>
<dbReference type="InterPro" id="IPR013783">
    <property type="entry name" value="Ig-like_fold"/>
</dbReference>
<dbReference type="OMA" id="PMICINI"/>
<evidence type="ECO:0000313" key="11">
    <source>
        <dbReference type="Proteomes" id="UP000264800"/>
    </source>
</evidence>
<dbReference type="GeneTree" id="ENSGT01030000234530"/>
<keyword evidence="2" id="KW-1003">Cell membrane</keyword>
<dbReference type="InterPro" id="IPR007110">
    <property type="entry name" value="Ig-like_dom"/>
</dbReference>
<dbReference type="PANTHER" id="PTHR19433">
    <property type="entry name" value="T-CELL RECEPTOR ALPHA CHAIN V REGION-RELATED"/>
    <property type="match status" value="1"/>
</dbReference>
<keyword evidence="8" id="KW-1133">Transmembrane helix</keyword>
<reference evidence="10" key="2">
    <citation type="submission" date="2025-09" db="UniProtKB">
        <authorList>
            <consortium name="Ensembl"/>
        </authorList>
    </citation>
    <scope>IDENTIFICATION</scope>
</reference>
<keyword evidence="8" id="KW-0812">Transmembrane</keyword>
<dbReference type="Gene3D" id="2.60.40.10">
    <property type="entry name" value="Immunoglobulins"/>
    <property type="match status" value="2"/>
</dbReference>
<dbReference type="InterPro" id="IPR013106">
    <property type="entry name" value="Ig_V-set"/>
</dbReference>
<keyword evidence="6" id="KW-1015">Disulfide bond</keyword>
<evidence type="ECO:0000256" key="8">
    <source>
        <dbReference type="SAM" id="Phobius"/>
    </source>
</evidence>
<dbReference type="SUPFAM" id="SSF48726">
    <property type="entry name" value="Immunoglobulin"/>
    <property type="match status" value="2"/>
</dbReference>
<proteinExistence type="predicted"/>
<feature type="domain" description="Ig-like" evidence="9">
    <location>
        <begin position="135"/>
        <end position="225"/>
    </location>
</feature>
<dbReference type="Ensembl" id="ENSKMAT00000015153.1">
    <property type="protein sequence ID" value="ENSKMAP00000014936.1"/>
    <property type="gene ID" value="ENSKMAG00000011180.1"/>
</dbReference>
<evidence type="ECO:0000256" key="1">
    <source>
        <dbReference type="ARBA" id="ARBA00004236"/>
    </source>
</evidence>
<dbReference type="PROSITE" id="PS50835">
    <property type="entry name" value="IG_LIKE"/>
    <property type="match status" value="2"/>
</dbReference>
<evidence type="ECO:0000256" key="7">
    <source>
        <dbReference type="ARBA" id="ARBA00023180"/>
    </source>
</evidence>
<comment type="subcellular location">
    <subcellularLocation>
        <location evidence="1">Cell membrane</location>
    </subcellularLocation>
</comment>
<evidence type="ECO:0000256" key="3">
    <source>
        <dbReference type="ARBA" id="ARBA00022729"/>
    </source>
</evidence>
<keyword evidence="4" id="KW-0391">Immunity</keyword>
<dbReference type="Pfam" id="PF07686">
    <property type="entry name" value="V-set"/>
    <property type="match status" value="2"/>
</dbReference>
<dbReference type="Proteomes" id="UP000264800">
    <property type="component" value="Unplaced"/>
</dbReference>
<dbReference type="InterPro" id="IPR052051">
    <property type="entry name" value="TCR_complex_component"/>
</dbReference>
<feature type="domain" description="Ig-like" evidence="9">
    <location>
        <begin position="21"/>
        <end position="109"/>
    </location>
</feature>
<evidence type="ECO:0000256" key="4">
    <source>
        <dbReference type="ARBA" id="ARBA00022859"/>
    </source>
</evidence>
<dbReference type="InterPro" id="IPR003598">
    <property type="entry name" value="Ig_sub2"/>
</dbReference>
<dbReference type="AlphaFoldDB" id="A0A3Q3AFB5"/>
<organism evidence="10 11">
    <name type="scientific">Kryptolebias marmoratus</name>
    <name type="common">Mangrove killifish</name>
    <name type="synonym">Rivulus marmoratus</name>
    <dbReference type="NCBI Taxonomy" id="37003"/>
    <lineage>
        <taxon>Eukaryota</taxon>
        <taxon>Metazoa</taxon>
        <taxon>Chordata</taxon>
        <taxon>Craniata</taxon>
        <taxon>Vertebrata</taxon>
        <taxon>Euteleostomi</taxon>
        <taxon>Actinopterygii</taxon>
        <taxon>Neopterygii</taxon>
        <taxon>Teleostei</taxon>
        <taxon>Neoteleostei</taxon>
        <taxon>Acanthomorphata</taxon>
        <taxon>Ovalentaria</taxon>
        <taxon>Atherinomorphae</taxon>
        <taxon>Cyprinodontiformes</taxon>
        <taxon>Rivulidae</taxon>
        <taxon>Kryptolebias</taxon>
    </lineage>
</organism>
<feature type="transmembrane region" description="Helical" evidence="8">
    <location>
        <begin position="247"/>
        <end position="270"/>
    </location>
</feature>
<dbReference type="SMART" id="SM00408">
    <property type="entry name" value="IGc2"/>
    <property type="match status" value="1"/>
</dbReference>
<name>A0A3Q3AFB5_KRYMA</name>
<sequence>MVNGLHLYSALSTLIQTAEIPQQIPLTVVEVGGNATFHCPVSEKDGKFFHWYKQPLGYMIQTVASGSFQEQKLRGQFNNGRFKITERTAEYILTIRNVTKEDEGTYFCQNGTAYSQSFAAGIYLVVNDHIGQSFISVSQTPTTISVQEGDTVTLSCSLLSKTKENTDGCSGENSVYWFRVGLGESHPNIVYAQECSDAQERRSCGYRLSKTMKTPSDAGTYYCAVVTCGRILLGQGTKVDTENWDPVVISLGVLLGLYVNLVELLVIFCMNK</sequence>
<dbReference type="STRING" id="37003.ENSKMAP00000014936"/>
<dbReference type="PANTHER" id="PTHR19433:SF127">
    <property type="entry name" value="NITR9"/>
    <property type="match status" value="1"/>
</dbReference>
<dbReference type="InterPro" id="IPR036179">
    <property type="entry name" value="Ig-like_dom_sf"/>
</dbReference>
<dbReference type="GO" id="GO:0009617">
    <property type="term" value="P:response to bacterium"/>
    <property type="evidence" value="ECO:0007669"/>
    <property type="project" value="TreeGrafter"/>
</dbReference>
<dbReference type="SMART" id="SM00409">
    <property type="entry name" value="IG"/>
    <property type="match status" value="2"/>
</dbReference>
<evidence type="ECO:0000256" key="5">
    <source>
        <dbReference type="ARBA" id="ARBA00023136"/>
    </source>
</evidence>
<protein>
    <recommendedName>
        <fullName evidence="9">Ig-like domain-containing protein</fullName>
    </recommendedName>
</protein>
<reference evidence="10" key="1">
    <citation type="submission" date="2025-08" db="UniProtKB">
        <authorList>
            <consortium name="Ensembl"/>
        </authorList>
    </citation>
    <scope>IDENTIFICATION</scope>
</reference>
<dbReference type="SMART" id="SM00406">
    <property type="entry name" value="IGv"/>
    <property type="match status" value="2"/>
</dbReference>
<dbReference type="InterPro" id="IPR003599">
    <property type="entry name" value="Ig_sub"/>
</dbReference>
<keyword evidence="3" id="KW-0732">Signal</keyword>
<dbReference type="GO" id="GO:0005886">
    <property type="term" value="C:plasma membrane"/>
    <property type="evidence" value="ECO:0007669"/>
    <property type="project" value="UniProtKB-SubCell"/>
</dbReference>
<keyword evidence="7" id="KW-0325">Glycoprotein</keyword>
<keyword evidence="11" id="KW-1185">Reference proteome</keyword>
<evidence type="ECO:0000313" key="10">
    <source>
        <dbReference type="Ensembl" id="ENSKMAP00000014936.1"/>
    </source>
</evidence>
<accession>A0A3Q3AFB5</accession>
<evidence type="ECO:0000256" key="6">
    <source>
        <dbReference type="ARBA" id="ARBA00023157"/>
    </source>
</evidence>
<dbReference type="GO" id="GO:0002376">
    <property type="term" value="P:immune system process"/>
    <property type="evidence" value="ECO:0007669"/>
    <property type="project" value="UniProtKB-KW"/>
</dbReference>
<evidence type="ECO:0000256" key="2">
    <source>
        <dbReference type="ARBA" id="ARBA00022475"/>
    </source>
</evidence>